<evidence type="ECO:0000256" key="2">
    <source>
        <dbReference type="ARBA" id="ARBA00006966"/>
    </source>
</evidence>
<dbReference type="GO" id="GO:0008732">
    <property type="term" value="F:L-allo-threonine aldolase activity"/>
    <property type="evidence" value="ECO:0007669"/>
    <property type="project" value="TreeGrafter"/>
</dbReference>
<evidence type="ECO:0000313" key="8">
    <source>
        <dbReference type="Proteomes" id="UP000007015"/>
    </source>
</evidence>
<dbReference type="Gene3D" id="2.60.120.10">
    <property type="entry name" value="Jelly Rolls"/>
    <property type="match status" value="1"/>
</dbReference>
<dbReference type="NCBIfam" id="NF041359">
    <property type="entry name" value="GntG_guanitoxin"/>
    <property type="match status" value="1"/>
</dbReference>
<accession>B8BLR5</accession>
<dbReference type="SMART" id="SM00100">
    <property type="entry name" value="cNMP"/>
    <property type="match status" value="1"/>
</dbReference>
<dbReference type="SUPFAM" id="SSF51206">
    <property type="entry name" value="cAMP-binding domain-like"/>
    <property type="match status" value="1"/>
</dbReference>
<reference evidence="7 8" key="1">
    <citation type="journal article" date="2005" name="PLoS Biol.">
        <title>The genomes of Oryza sativa: a history of duplications.</title>
        <authorList>
            <person name="Yu J."/>
            <person name="Wang J."/>
            <person name="Lin W."/>
            <person name="Li S."/>
            <person name="Li H."/>
            <person name="Zhou J."/>
            <person name="Ni P."/>
            <person name="Dong W."/>
            <person name="Hu S."/>
            <person name="Zeng C."/>
            <person name="Zhang J."/>
            <person name="Zhang Y."/>
            <person name="Li R."/>
            <person name="Xu Z."/>
            <person name="Li S."/>
            <person name="Li X."/>
            <person name="Zheng H."/>
            <person name="Cong L."/>
            <person name="Lin L."/>
            <person name="Yin J."/>
            <person name="Geng J."/>
            <person name="Li G."/>
            <person name="Shi J."/>
            <person name="Liu J."/>
            <person name="Lv H."/>
            <person name="Li J."/>
            <person name="Wang J."/>
            <person name="Deng Y."/>
            <person name="Ran L."/>
            <person name="Shi X."/>
            <person name="Wang X."/>
            <person name="Wu Q."/>
            <person name="Li C."/>
            <person name="Ren X."/>
            <person name="Wang J."/>
            <person name="Wang X."/>
            <person name="Li D."/>
            <person name="Liu D."/>
            <person name="Zhang X."/>
            <person name="Ji Z."/>
            <person name="Zhao W."/>
            <person name="Sun Y."/>
            <person name="Zhang Z."/>
            <person name="Bao J."/>
            <person name="Han Y."/>
            <person name="Dong L."/>
            <person name="Ji J."/>
            <person name="Chen P."/>
            <person name="Wu S."/>
            <person name="Liu J."/>
            <person name="Xiao Y."/>
            <person name="Bu D."/>
            <person name="Tan J."/>
            <person name="Yang L."/>
            <person name="Ye C."/>
            <person name="Zhang J."/>
            <person name="Xu J."/>
            <person name="Zhou Y."/>
            <person name="Yu Y."/>
            <person name="Zhang B."/>
            <person name="Zhuang S."/>
            <person name="Wei H."/>
            <person name="Liu B."/>
            <person name="Lei M."/>
            <person name="Yu H."/>
            <person name="Li Y."/>
            <person name="Xu H."/>
            <person name="Wei S."/>
            <person name="He X."/>
            <person name="Fang L."/>
            <person name="Zhang Z."/>
            <person name="Zhang Y."/>
            <person name="Huang X."/>
            <person name="Su Z."/>
            <person name="Tong W."/>
            <person name="Li J."/>
            <person name="Tong Z."/>
            <person name="Li S."/>
            <person name="Ye J."/>
            <person name="Wang L."/>
            <person name="Fang L."/>
            <person name="Lei T."/>
            <person name="Chen C."/>
            <person name="Chen H."/>
            <person name="Xu Z."/>
            <person name="Li H."/>
            <person name="Huang H."/>
            <person name="Zhang F."/>
            <person name="Xu H."/>
            <person name="Li N."/>
            <person name="Zhao C."/>
            <person name="Li S."/>
            <person name="Dong L."/>
            <person name="Huang Y."/>
            <person name="Li L."/>
            <person name="Xi Y."/>
            <person name="Qi Q."/>
            <person name="Li W."/>
            <person name="Zhang B."/>
            <person name="Hu W."/>
            <person name="Zhang Y."/>
            <person name="Tian X."/>
            <person name="Jiao Y."/>
            <person name="Liang X."/>
            <person name="Jin J."/>
            <person name="Gao L."/>
            <person name="Zheng W."/>
            <person name="Hao B."/>
            <person name="Liu S."/>
            <person name="Wang W."/>
            <person name="Yuan L."/>
            <person name="Cao M."/>
            <person name="McDermott J."/>
            <person name="Samudrala R."/>
            <person name="Wang J."/>
            <person name="Wong G.K."/>
            <person name="Yang H."/>
        </authorList>
    </citation>
    <scope>NUCLEOTIDE SEQUENCE [LARGE SCALE GENOMIC DNA]</scope>
    <source>
        <strain evidence="8">cv. 93-11</strain>
    </source>
</reference>
<evidence type="ECO:0000259" key="6">
    <source>
        <dbReference type="PROSITE" id="PS50042"/>
    </source>
</evidence>
<proteinExistence type="inferred from homology"/>
<dbReference type="InterPro" id="IPR006321">
    <property type="entry name" value="PilT/PilU"/>
</dbReference>
<name>B8BLR5_ORYSI</name>
<dbReference type="HOGENOM" id="CLU_292470_0_0_1"/>
<dbReference type="FunFam" id="3.30.450.90:FF:000002">
    <property type="entry name" value="Twitching motility protein PilT"/>
    <property type="match status" value="1"/>
</dbReference>
<dbReference type="GO" id="GO:0006567">
    <property type="term" value="P:L-threonine catabolic process"/>
    <property type="evidence" value="ECO:0007669"/>
    <property type="project" value="TreeGrafter"/>
</dbReference>
<feature type="domain" description="Cyclic nucleotide-binding" evidence="6">
    <location>
        <begin position="896"/>
        <end position="1016"/>
    </location>
</feature>
<dbReference type="CDD" id="cd01131">
    <property type="entry name" value="PilT"/>
    <property type="match status" value="1"/>
</dbReference>
<dbReference type="PANTHER" id="PTHR48097">
    <property type="entry name" value="L-THREONINE ALDOLASE-RELATED"/>
    <property type="match status" value="1"/>
</dbReference>
<gene>
    <name evidence="7" type="ORF">OsI_37113</name>
</gene>
<dbReference type="Pfam" id="PF00027">
    <property type="entry name" value="cNMP_binding"/>
    <property type="match status" value="1"/>
</dbReference>
<evidence type="ECO:0000256" key="3">
    <source>
        <dbReference type="ARBA" id="ARBA00022898"/>
    </source>
</evidence>
<dbReference type="Pfam" id="PF00437">
    <property type="entry name" value="T2SSE"/>
    <property type="match status" value="1"/>
</dbReference>
<comment type="cofactor">
    <cofactor evidence="1">
        <name>pyridoxal 5'-phosphate</name>
        <dbReference type="ChEBI" id="CHEBI:597326"/>
    </cofactor>
</comment>
<dbReference type="InterPro" id="IPR001482">
    <property type="entry name" value="T2SS/T4SS_dom"/>
</dbReference>
<dbReference type="Proteomes" id="UP000007015">
    <property type="component" value="Chromosome 12"/>
</dbReference>
<dbReference type="GO" id="GO:0005829">
    <property type="term" value="C:cytosol"/>
    <property type="evidence" value="ECO:0007669"/>
    <property type="project" value="TreeGrafter"/>
</dbReference>
<dbReference type="InterPro" id="IPR018490">
    <property type="entry name" value="cNMP-bd_dom_sf"/>
</dbReference>
<dbReference type="GO" id="GO:0005524">
    <property type="term" value="F:ATP binding"/>
    <property type="evidence" value="ECO:0007669"/>
    <property type="project" value="InterPro"/>
</dbReference>
<dbReference type="Pfam" id="PF01212">
    <property type="entry name" value="Beta_elim_lyase"/>
    <property type="match status" value="1"/>
</dbReference>
<dbReference type="InterPro" id="IPR023603">
    <property type="entry name" value="Low_specificity_L-TA-like"/>
</dbReference>
<dbReference type="NCBIfam" id="NF007825">
    <property type="entry name" value="PRK10534.1"/>
    <property type="match status" value="1"/>
</dbReference>
<evidence type="ECO:0000256" key="1">
    <source>
        <dbReference type="ARBA" id="ARBA00001933"/>
    </source>
</evidence>
<dbReference type="AlphaFoldDB" id="B8BLR5"/>
<dbReference type="Gene3D" id="3.90.1150.10">
    <property type="entry name" value="Aspartate Aminotransferase, domain 1"/>
    <property type="match status" value="1"/>
</dbReference>
<sequence>MREAMQAAPLGDDVFGDDPSVNDLQNHAAELLGFDAALFAPSGTQANLIALMGHCQRGDEAIVGQSWHTYRWEGGGMATLGSIHPQPIENRADGTLCLRDIASAIKPDDPHFARTRLVVLENTAGGQVLPNPYIADVAALARSRQLSMHLDGARLFNAATANAMAHGTDVYDEARAICAHFDSASICLSKGLGAPVGSLLLGSHEFIARARRTRKMLGGAMRQVGMLAAAGHYALDHHVRRMADDHTLLRSLAEGLAEVGRSHPVLRRRLSVASAHTNILFTDVHSDIAPALMAWLSQHGIYVTRSLCGGQIRLRWVTHLDVGRHAQRERVEVLQARCAGCAQAVEERPRLRMHRELRREVRRRLGDGHEPPQPQAWQPRHGQGQAGHLFRRQARLGGAAVHVHLDAHLQRRQVVRTLLRQALGRLEAVHRVHPVEMLRHQPCLVALHGADAVPFQRMGEAGLRRTQGNDLLDALLDVVLAERPLPCQRRLADGRGTEGLFVDITQLLAFSVKNKASDLHLSAGLPPMIRVHGDVRRINVDALDHKTVHAMVYDIMSDAQRKVYEEFLEVDFSFEIEGLARFRVNAFNQNRGAAAVFRTIPSKILTLEQLNAPRIFADLALKPRGLVLVTGPTGSGKSTTLAAMVNHLNETEYGHILTVEDPIEFVHDSKKCLINQREVGPMTLSFAAALRSALREDPDAILVGEMRDLETIRLAMTAAETGHLVFGTLHTSSAAKTIDRIIDVFPAEEKEMVRAMLSESLQAVISQTLCKTKDGQGRVAAHEIMLGTSAIRNLIREAKVAQMYSTIQTSRHRRRTHRSISMKGILGLLKAKSRGNKSGGEGASDSVFFTTAFAGQGVDSSMLVPWEARAVEVAAQRLPASRGGKLLQALWSKDRYMAHLDASAVERMERFFHFAAVPADRDVIRQDEYGNFMVVLLTGTIAVDRVQPWGEHLRLAETRPGDILGEMSLLDSGIRFSACTTLTDCEIAVLSAEALDDMMAKDPQLAASLVALLARKLSQRLRVVSARLSDSQRRRRGARPEH</sequence>
<dbReference type="InterPro" id="IPR001597">
    <property type="entry name" value="ArAA_b-elim_lyase/Thr_aldolase"/>
</dbReference>
<organism evidence="7 8">
    <name type="scientific">Oryza sativa subsp. indica</name>
    <name type="common">Rice</name>
    <dbReference type="NCBI Taxonomy" id="39946"/>
    <lineage>
        <taxon>Eukaryota</taxon>
        <taxon>Viridiplantae</taxon>
        <taxon>Streptophyta</taxon>
        <taxon>Embryophyta</taxon>
        <taxon>Tracheophyta</taxon>
        <taxon>Spermatophyta</taxon>
        <taxon>Magnoliopsida</taxon>
        <taxon>Liliopsida</taxon>
        <taxon>Poales</taxon>
        <taxon>Poaceae</taxon>
        <taxon>BOP clade</taxon>
        <taxon>Oryzoideae</taxon>
        <taxon>Oryzeae</taxon>
        <taxon>Oryzinae</taxon>
        <taxon>Oryza</taxon>
        <taxon>Oryza sativa</taxon>
    </lineage>
</organism>
<dbReference type="InterPro" id="IPR014710">
    <property type="entry name" value="RmlC-like_jellyroll"/>
</dbReference>
<dbReference type="SMART" id="SM00382">
    <property type="entry name" value="AAA"/>
    <property type="match status" value="1"/>
</dbReference>
<evidence type="ECO:0000256" key="4">
    <source>
        <dbReference type="ARBA" id="ARBA00023239"/>
    </source>
</evidence>
<keyword evidence="8" id="KW-1185">Reference proteome</keyword>
<dbReference type="InterPro" id="IPR015422">
    <property type="entry name" value="PyrdxlP-dep_Trfase_small"/>
</dbReference>
<dbReference type="InterPro" id="IPR000595">
    <property type="entry name" value="cNMP-bd_dom"/>
</dbReference>
<dbReference type="GO" id="GO:0006545">
    <property type="term" value="P:glycine biosynthetic process"/>
    <property type="evidence" value="ECO:0007669"/>
    <property type="project" value="TreeGrafter"/>
</dbReference>
<evidence type="ECO:0000313" key="7">
    <source>
        <dbReference type="EMBL" id="EEC68664.1"/>
    </source>
</evidence>
<dbReference type="InterPro" id="IPR027417">
    <property type="entry name" value="P-loop_NTPase"/>
</dbReference>
<dbReference type="NCBIfam" id="TIGR01420">
    <property type="entry name" value="pilT_fam"/>
    <property type="match status" value="1"/>
</dbReference>
<dbReference type="Gene3D" id="3.40.50.300">
    <property type="entry name" value="P-loop containing nucleotide triphosphate hydrolases"/>
    <property type="match status" value="1"/>
</dbReference>
<feature type="region of interest" description="Disordered" evidence="5">
    <location>
        <begin position="363"/>
        <end position="384"/>
    </location>
</feature>
<dbReference type="PANTHER" id="PTHR48097:SF9">
    <property type="entry name" value="L-THREONINE ALDOLASE"/>
    <property type="match status" value="1"/>
</dbReference>
<dbReference type="STRING" id="39946.B8BLR5"/>
<dbReference type="CDD" id="cd00038">
    <property type="entry name" value="CAP_ED"/>
    <property type="match status" value="1"/>
</dbReference>
<protein>
    <recommendedName>
        <fullName evidence="6">Cyclic nucleotide-binding domain-containing protein</fullName>
    </recommendedName>
</protein>
<dbReference type="InterPro" id="IPR015421">
    <property type="entry name" value="PyrdxlP-dep_Trfase_major"/>
</dbReference>
<comment type="similarity">
    <text evidence="2">Belongs to the threonine aldolase family.</text>
</comment>
<evidence type="ECO:0000256" key="5">
    <source>
        <dbReference type="SAM" id="MobiDB-lite"/>
    </source>
</evidence>
<keyword evidence="3" id="KW-0663">Pyridoxal phosphate</keyword>
<dbReference type="Gene3D" id="3.40.640.10">
    <property type="entry name" value="Type I PLP-dependent aspartate aminotransferase-like (Major domain)"/>
    <property type="match status" value="1"/>
</dbReference>
<dbReference type="Gramene" id="BGIOSGA036824-TA">
    <property type="protein sequence ID" value="BGIOSGA036824-PA"/>
    <property type="gene ID" value="BGIOSGA036824"/>
</dbReference>
<dbReference type="EMBL" id="CM000137">
    <property type="protein sequence ID" value="EEC68664.1"/>
    <property type="molecule type" value="Genomic_DNA"/>
</dbReference>
<dbReference type="SUPFAM" id="SSF52540">
    <property type="entry name" value="P-loop containing nucleoside triphosphate hydrolases"/>
    <property type="match status" value="1"/>
</dbReference>
<dbReference type="SUPFAM" id="SSF53383">
    <property type="entry name" value="PLP-dependent transferases"/>
    <property type="match status" value="1"/>
</dbReference>
<dbReference type="FunFam" id="3.40.640.10:FF:000030">
    <property type="entry name" value="Low-specificity L-threonine aldolase"/>
    <property type="match status" value="1"/>
</dbReference>
<dbReference type="PROSITE" id="PS50042">
    <property type="entry name" value="CNMP_BINDING_3"/>
    <property type="match status" value="1"/>
</dbReference>
<dbReference type="Gene3D" id="3.30.450.90">
    <property type="match status" value="1"/>
</dbReference>
<keyword evidence="4" id="KW-0456">Lyase</keyword>
<dbReference type="PROSITE" id="PS00662">
    <property type="entry name" value="T2SP_E"/>
    <property type="match status" value="1"/>
</dbReference>
<dbReference type="InterPro" id="IPR003593">
    <property type="entry name" value="AAA+_ATPase"/>
</dbReference>
<dbReference type="InterPro" id="IPR015424">
    <property type="entry name" value="PyrdxlP-dep_Trfase"/>
</dbReference>